<dbReference type="InterPro" id="IPR045000">
    <property type="entry name" value="TR"/>
</dbReference>
<dbReference type="PRINTS" id="PR00080">
    <property type="entry name" value="SDRFAMILY"/>
</dbReference>
<evidence type="ECO:0000313" key="3">
    <source>
        <dbReference type="EMBL" id="CAH1429823.1"/>
    </source>
</evidence>
<evidence type="ECO:0000256" key="2">
    <source>
        <dbReference type="ARBA" id="ARBA00023002"/>
    </source>
</evidence>
<dbReference type="PRINTS" id="PR00081">
    <property type="entry name" value="GDHRDH"/>
</dbReference>
<evidence type="ECO:0000313" key="4">
    <source>
        <dbReference type="Proteomes" id="UP001157418"/>
    </source>
</evidence>
<accession>A0AAU9NA30</accession>
<dbReference type="PANTHER" id="PTHR42898">
    <property type="entry name" value="TROPINONE REDUCTASE"/>
    <property type="match status" value="1"/>
</dbReference>
<gene>
    <name evidence="3" type="ORF">LVIROSA_LOCUS16651</name>
</gene>
<comment type="caution">
    <text evidence="3">The sequence shown here is derived from an EMBL/GenBank/DDBJ whole genome shotgun (WGS) entry which is preliminary data.</text>
</comment>
<sequence>MLYRLGASDIDRNKTNRLDQSMATAAPFSGPIGNSRWSLAGMTAVVTGGTLGIGYAVVEELAELGPEVHTCSRTESFAENVTSLFDGKLNILINNVGTNIFKTTLEFTPEEYSMIMATNLESCYHMCQLTHPLLKAYGAGNIVFISSVMGLVHTPFGSIYSATKGAMNQLAKNLACEWAKDNIRSNSVAPWATKTPLAQHLVENEEFLEAMASRTPLKRVAEPNEVSSLVAFLCLPAASYITGQTIAVDGGFTVNGFLNKVIGICYNYHWEFATTTIGNNGNNSGIDP</sequence>
<dbReference type="PROSITE" id="PS00061">
    <property type="entry name" value="ADH_SHORT"/>
    <property type="match status" value="1"/>
</dbReference>
<evidence type="ECO:0000256" key="1">
    <source>
        <dbReference type="ARBA" id="ARBA00022857"/>
    </source>
</evidence>
<dbReference type="Gene3D" id="3.40.50.720">
    <property type="entry name" value="NAD(P)-binding Rossmann-like Domain"/>
    <property type="match status" value="1"/>
</dbReference>
<dbReference type="Proteomes" id="UP001157418">
    <property type="component" value="Unassembled WGS sequence"/>
</dbReference>
<dbReference type="EMBL" id="CAKMRJ010003141">
    <property type="protein sequence ID" value="CAH1429823.1"/>
    <property type="molecule type" value="Genomic_DNA"/>
</dbReference>
<keyword evidence="4" id="KW-1185">Reference proteome</keyword>
<dbReference type="PANTHER" id="PTHR42898:SF103">
    <property type="entry name" value="GLUCOSE_RIBITOL DEHYDROGENASE-RELATED"/>
    <property type="match status" value="1"/>
</dbReference>
<name>A0AAU9NA30_9ASTR</name>
<dbReference type="InterPro" id="IPR036291">
    <property type="entry name" value="NAD(P)-bd_dom_sf"/>
</dbReference>
<dbReference type="Pfam" id="PF13561">
    <property type="entry name" value="adh_short_C2"/>
    <property type="match status" value="1"/>
</dbReference>
<keyword evidence="1" id="KW-0521">NADP</keyword>
<protein>
    <submittedName>
        <fullName evidence="3">Uncharacterized protein</fullName>
    </submittedName>
</protein>
<reference evidence="3 4" key="1">
    <citation type="submission" date="2022-01" db="EMBL/GenBank/DDBJ databases">
        <authorList>
            <person name="Xiong W."/>
            <person name="Schranz E."/>
        </authorList>
    </citation>
    <scope>NUCLEOTIDE SEQUENCE [LARGE SCALE GENOMIC DNA]</scope>
</reference>
<organism evidence="3 4">
    <name type="scientific">Lactuca virosa</name>
    <dbReference type="NCBI Taxonomy" id="75947"/>
    <lineage>
        <taxon>Eukaryota</taxon>
        <taxon>Viridiplantae</taxon>
        <taxon>Streptophyta</taxon>
        <taxon>Embryophyta</taxon>
        <taxon>Tracheophyta</taxon>
        <taxon>Spermatophyta</taxon>
        <taxon>Magnoliopsida</taxon>
        <taxon>eudicotyledons</taxon>
        <taxon>Gunneridae</taxon>
        <taxon>Pentapetalae</taxon>
        <taxon>asterids</taxon>
        <taxon>campanulids</taxon>
        <taxon>Asterales</taxon>
        <taxon>Asteraceae</taxon>
        <taxon>Cichorioideae</taxon>
        <taxon>Cichorieae</taxon>
        <taxon>Lactucinae</taxon>
        <taxon>Lactuca</taxon>
    </lineage>
</organism>
<dbReference type="AlphaFoldDB" id="A0AAU9NA30"/>
<dbReference type="InterPro" id="IPR002347">
    <property type="entry name" value="SDR_fam"/>
</dbReference>
<dbReference type="FunFam" id="3.40.50.720:FF:000084">
    <property type="entry name" value="Short-chain dehydrogenase reductase"/>
    <property type="match status" value="1"/>
</dbReference>
<proteinExistence type="predicted"/>
<dbReference type="GO" id="GO:0016616">
    <property type="term" value="F:oxidoreductase activity, acting on the CH-OH group of donors, NAD or NADP as acceptor"/>
    <property type="evidence" value="ECO:0007669"/>
    <property type="project" value="UniProtKB-ARBA"/>
</dbReference>
<keyword evidence="2" id="KW-0560">Oxidoreductase</keyword>
<dbReference type="InterPro" id="IPR020904">
    <property type="entry name" value="Sc_DH/Rdtase_CS"/>
</dbReference>
<dbReference type="SUPFAM" id="SSF51735">
    <property type="entry name" value="NAD(P)-binding Rossmann-fold domains"/>
    <property type="match status" value="1"/>
</dbReference>